<dbReference type="EMBL" id="PVBR01000029">
    <property type="protein sequence ID" value="PRD40870.1"/>
    <property type="molecule type" value="Genomic_DNA"/>
</dbReference>
<dbReference type="PANTHER" id="PTHR32347:SF29">
    <property type="entry name" value="UPF0194 MEMBRANE PROTEIN YBHG"/>
    <property type="match status" value="1"/>
</dbReference>
<evidence type="ECO:0000256" key="2">
    <source>
        <dbReference type="ARBA" id="ARBA00023054"/>
    </source>
</evidence>
<dbReference type="Gene3D" id="2.40.30.170">
    <property type="match status" value="1"/>
</dbReference>
<keyword evidence="2 3" id="KW-0175">Coiled coil</keyword>
<dbReference type="Gene3D" id="1.10.287.470">
    <property type="entry name" value="Helix hairpin bin"/>
    <property type="match status" value="1"/>
</dbReference>
<dbReference type="AlphaFoldDB" id="A0A2S9IK13"/>
<dbReference type="Gene3D" id="2.40.50.100">
    <property type="match status" value="1"/>
</dbReference>
<dbReference type="InterPro" id="IPR050465">
    <property type="entry name" value="UPF0194_transport"/>
</dbReference>
<reference evidence="6 7" key="1">
    <citation type="submission" date="2018-02" db="EMBL/GenBank/DDBJ databases">
        <title>The draft genome of Phyllobacterium sp. 1N-3.</title>
        <authorList>
            <person name="Liu L."/>
            <person name="Li L."/>
            <person name="Zhang X."/>
            <person name="Wang T."/>
            <person name="Liang L."/>
        </authorList>
    </citation>
    <scope>NUCLEOTIDE SEQUENCE [LARGE SCALE GENOMIC DNA]</scope>
    <source>
        <strain evidence="6 7">1N-3</strain>
    </source>
</reference>
<accession>A0A2S9IK13</accession>
<evidence type="ECO:0000256" key="1">
    <source>
        <dbReference type="ARBA" id="ARBA00004196"/>
    </source>
</evidence>
<dbReference type="GO" id="GO:0042597">
    <property type="term" value="C:periplasmic space"/>
    <property type="evidence" value="ECO:0007669"/>
    <property type="project" value="UniProtKB-SubCell"/>
</dbReference>
<evidence type="ECO:0000259" key="4">
    <source>
        <dbReference type="Pfam" id="PF25881"/>
    </source>
</evidence>
<feature type="domain" description="YknX-like beta-barrel" evidence="5">
    <location>
        <begin position="247"/>
        <end position="327"/>
    </location>
</feature>
<dbReference type="InterPro" id="IPR059052">
    <property type="entry name" value="HH_YbhG-like"/>
</dbReference>
<evidence type="ECO:0000313" key="7">
    <source>
        <dbReference type="Proteomes" id="UP000239434"/>
    </source>
</evidence>
<evidence type="ECO:0000313" key="6">
    <source>
        <dbReference type="EMBL" id="PRD40870.1"/>
    </source>
</evidence>
<organism evidence="6 7">
    <name type="scientific">Phyllobacterium phragmitis</name>
    <dbReference type="NCBI Taxonomy" id="2670329"/>
    <lineage>
        <taxon>Bacteria</taxon>
        <taxon>Pseudomonadati</taxon>
        <taxon>Pseudomonadota</taxon>
        <taxon>Alphaproteobacteria</taxon>
        <taxon>Hyphomicrobiales</taxon>
        <taxon>Phyllobacteriaceae</taxon>
        <taxon>Phyllobacterium</taxon>
    </lineage>
</organism>
<feature type="domain" description="YbhG-like alpha-helical hairpin" evidence="4">
    <location>
        <begin position="80"/>
        <end position="208"/>
    </location>
</feature>
<sequence length="338" mass="35882">MRKLIVIVVLLLVAGAAAGWWFGIPSRLGWGSQPHDRVTLYGNVDIRQVQLGFRVAGRIEQALVDEGDTVKAGDILARLDAAPAEDTVRAAEAKVAGLRATLEKLQAGPRAAEIAQAKALYTESQADLQNAEQAFERARQLRPGGSISQAGLDQAKAVKDMASARSQSALEALRLLQEGTRPEDIAAARANLQAAEAELSSAGISLDDTELSAPADGIVLSRVREPGAIVSPSDIVYVLSLTKPVWVRAYISEPLLGKVHPGMMVEIVSDTAPDKPYQGKVGFVSPIAEFTPKSVETPDLRTDLVYRLRIIVESADTGLRQGMPVTVRLPADSGGGGP</sequence>
<dbReference type="Pfam" id="PF25881">
    <property type="entry name" value="HH_YBHG"/>
    <property type="match status" value="1"/>
</dbReference>
<name>A0A2S9IK13_9HYPH</name>
<dbReference type="PANTHER" id="PTHR32347">
    <property type="entry name" value="EFFLUX SYSTEM COMPONENT YKNX-RELATED"/>
    <property type="match status" value="1"/>
</dbReference>
<dbReference type="Pfam" id="PF25990">
    <property type="entry name" value="Beta-barrel_YknX"/>
    <property type="match status" value="1"/>
</dbReference>
<feature type="coiled-coil region" evidence="3">
    <location>
        <begin position="88"/>
        <end position="141"/>
    </location>
</feature>
<protein>
    <submittedName>
        <fullName evidence="6">Secretion protein HlyD</fullName>
    </submittedName>
</protein>
<dbReference type="Proteomes" id="UP000239434">
    <property type="component" value="Unassembled WGS sequence"/>
</dbReference>
<proteinExistence type="predicted"/>
<gene>
    <name evidence="6" type="ORF">C5748_24670</name>
</gene>
<dbReference type="SUPFAM" id="SSF111369">
    <property type="entry name" value="HlyD-like secretion proteins"/>
    <property type="match status" value="2"/>
</dbReference>
<comment type="subcellular location">
    <subcellularLocation>
        <location evidence="1">Cell envelope</location>
    </subcellularLocation>
</comment>
<dbReference type="RefSeq" id="WP_105745367.1">
    <property type="nucleotide sequence ID" value="NZ_PVBR01000029.1"/>
</dbReference>
<dbReference type="NCBIfam" id="NF002939">
    <property type="entry name" value="PRK03598.1"/>
    <property type="match status" value="1"/>
</dbReference>
<evidence type="ECO:0000256" key="3">
    <source>
        <dbReference type="SAM" id="Coils"/>
    </source>
</evidence>
<comment type="caution">
    <text evidence="6">The sequence shown here is derived from an EMBL/GenBank/DDBJ whole genome shotgun (WGS) entry which is preliminary data.</text>
</comment>
<dbReference type="InterPro" id="IPR058636">
    <property type="entry name" value="Beta-barrel_YknX"/>
</dbReference>
<evidence type="ECO:0000259" key="5">
    <source>
        <dbReference type="Pfam" id="PF25990"/>
    </source>
</evidence>
<keyword evidence="7" id="KW-1185">Reference proteome</keyword>